<protein>
    <submittedName>
        <fullName evidence="2">DUF6710 family protein</fullName>
    </submittedName>
</protein>
<proteinExistence type="predicted"/>
<accession>A0ABV8H493</accession>
<evidence type="ECO:0000313" key="3">
    <source>
        <dbReference type="Proteomes" id="UP001595772"/>
    </source>
</evidence>
<sequence length="367" mass="42599">MGGYLSTNIEQLREMIEDVIYKIEYDEESISEKSRKSFDRFHECRCLAHWPCTWENNFQFVNLVYSLFTGIQVIWGHTPIALGVFIYSQELVVFFAYPIHKHYLKGDGNLFFNIKKKKEKKEKNVKQQLKEIHSKMNAKKNKKDFDSIMEFANSVLELTKKLENENGQLSQDVEHPLVDVVRLVGRKIQTEYLTNLLYKKYESELTSLFPEEVLFDLRTSLAEDGKEFEDIITKLKIEKTLSLNHDLVLPWSWRTSRLVNCIAQIGEGRANGPWRQDFNHNVDIWLPMGIAWVYGGNHSISTGILQGKGSITPEAIYDISAVYDYVDCDGVNYYRKEDGFIISQVKNAEIAAIFEIGRLMKESSISY</sequence>
<dbReference type="RefSeq" id="WP_379497689.1">
    <property type="nucleotide sequence ID" value="NZ_JBHSAO010000011.1"/>
</dbReference>
<gene>
    <name evidence="2" type="ORF">ACFOUV_15495</name>
</gene>
<feature type="coiled-coil region" evidence="1">
    <location>
        <begin position="115"/>
        <end position="142"/>
    </location>
</feature>
<dbReference type="Proteomes" id="UP001595772">
    <property type="component" value="Unassembled WGS sequence"/>
</dbReference>
<keyword evidence="3" id="KW-1185">Reference proteome</keyword>
<name>A0ABV8H493_9BACI</name>
<organism evidence="2 3">
    <name type="scientific">Oceanobacillus longus</name>
    <dbReference type="NCBI Taxonomy" id="930120"/>
    <lineage>
        <taxon>Bacteria</taxon>
        <taxon>Bacillati</taxon>
        <taxon>Bacillota</taxon>
        <taxon>Bacilli</taxon>
        <taxon>Bacillales</taxon>
        <taxon>Bacillaceae</taxon>
        <taxon>Oceanobacillus</taxon>
    </lineage>
</organism>
<comment type="caution">
    <text evidence="2">The sequence shown here is derived from an EMBL/GenBank/DDBJ whole genome shotgun (WGS) entry which is preliminary data.</text>
</comment>
<dbReference type="InterPro" id="IPR046556">
    <property type="entry name" value="DUF6710"/>
</dbReference>
<dbReference type="Pfam" id="PF20457">
    <property type="entry name" value="DUF6710"/>
    <property type="match status" value="1"/>
</dbReference>
<reference evidence="3" key="1">
    <citation type="journal article" date="2019" name="Int. J. Syst. Evol. Microbiol.">
        <title>The Global Catalogue of Microorganisms (GCM) 10K type strain sequencing project: providing services to taxonomists for standard genome sequencing and annotation.</title>
        <authorList>
            <consortium name="The Broad Institute Genomics Platform"/>
            <consortium name="The Broad Institute Genome Sequencing Center for Infectious Disease"/>
            <person name="Wu L."/>
            <person name="Ma J."/>
        </authorList>
    </citation>
    <scope>NUCLEOTIDE SEQUENCE [LARGE SCALE GENOMIC DNA]</scope>
    <source>
        <strain evidence="3">IBRC-M 10703</strain>
    </source>
</reference>
<evidence type="ECO:0000256" key="1">
    <source>
        <dbReference type="SAM" id="Coils"/>
    </source>
</evidence>
<keyword evidence="1" id="KW-0175">Coiled coil</keyword>
<evidence type="ECO:0000313" key="2">
    <source>
        <dbReference type="EMBL" id="MFC4025199.1"/>
    </source>
</evidence>
<dbReference type="EMBL" id="JBHSAO010000011">
    <property type="protein sequence ID" value="MFC4025199.1"/>
    <property type="molecule type" value="Genomic_DNA"/>
</dbReference>